<gene>
    <name evidence="1" type="ORF">FMEXI_10419</name>
</gene>
<dbReference type="Proteomes" id="UP000522262">
    <property type="component" value="Unassembled WGS sequence"/>
</dbReference>
<reference evidence="1 2" key="1">
    <citation type="submission" date="2020-05" db="EMBL/GenBank/DDBJ databases">
        <title>Identification and distribution of gene clusters putatively required for synthesis of sphingolipid metabolism inhibitors in phylogenetically diverse species of the filamentous fungus Fusarium.</title>
        <authorList>
            <person name="Kim H.-S."/>
            <person name="Busman M."/>
            <person name="Brown D.W."/>
            <person name="Divon H."/>
            <person name="Uhlig S."/>
            <person name="Proctor R.H."/>
        </authorList>
    </citation>
    <scope>NUCLEOTIDE SEQUENCE [LARGE SCALE GENOMIC DNA]</scope>
    <source>
        <strain evidence="1 2">NRRL 53147</strain>
    </source>
</reference>
<proteinExistence type="predicted"/>
<comment type="caution">
    <text evidence="1">The sequence shown here is derived from an EMBL/GenBank/DDBJ whole genome shotgun (WGS) entry which is preliminary data.</text>
</comment>
<keyword evidence="2" id="KW-1185">Reference proteome</keyword>
<accession>A0A8H5IHW2</accession>
<evidence type="ECO:0000313" key="2">
    <source>
        <dbReference type="Proteomes" id="UP000522262"/>
    </source>
</evidence>
<protein>
    <submittedName>
        <fullName evidence="1">Uncharacterized protein</fullName>
    </submittedName>
</protein>
<organism evidence="1 2">
    <name type="scientific">Fusarium mexicanum</name>
    <dbReference type="NCBI Taxonomy" id="751941"/>
    <lineage>
        <taxon>Eukaryota</taxon>
        <taxon>Fungi</taxon>
        <taxon>Dikarya</taxon>
        <taxon>Ascomycota</taxon>
        <taxon>Pezizomycotina</taxon>
        <taxon>Sordariomycetes</taxon>
        <taxon>Hypocreomycetidae</taxon>
        <taxon>Hypocreales</taxon>
        <taxon>Nectriaceae</taxon>
        <taxon>Fusarium</taxon>
        <taxon>Fusarium fujikuroi species complex</taxon>
    </lineage>
</organism>
<dbReference type="AlphaFoldDB" id="A0A8H5IHW2"/>
<dbReference type="EMBL" id="JAAOAM010000260">
    <property type="protein sequence ID" value="KAF5536247.1"/>
    <property type="molecule type" value="Genomic_DNA"/>
</dbReference>
<sequence length="117" mass="13430">MEPIHPYQHQQHQHAIKHKDPNLAAHQVPIIPFDKLNHPEQTSHPDQNTCDVECREICLPPYARFQGLRGGVSMHSNVEHRAYDDEATKEEELNEKASDDDFLAHFAEICDGHETTT</sequence>
<evidence type="ECO:0000313" key="1">
    <source>
        <dbReference type="EMBL" id="KAF5536247.1"/>
    </source>
</evidence>
<name>A0A8H5IHW2_9HYPO</name>